<dbReference type="InterPro" id="IPR003591">
    <property type="entry name" value="Leu-rich_rpt_typical-subtyp"/>
</dbReference>
<protein>
    <recommendedName>
        <fullName evidence="6">Leucine-rich repeat-containing protein 27</fullName>
    </recommendedName>
</protein>
<dbReference type="Pfam" id="PF13855">
    <property type="entry name" value="LRR_8"/>
    <property type="match status" value="1"/>
</dbReference>
<dbReference type="Proteomes" id="UP000824540">
    <property type="component" value="Unassembled WGS sequence"/>
</dbReference>
<keyword evidence="5" id="KW-1185">Reference proteome</keyword>
<dbReference type="PANTHER" id="PTHR48051">
    <property type="match status" value="1"/>
</dbReference>
<dbReference type="InterPro" id="IPR032675">
    <property type="entry name" value="LRR_dom_sf"/>
</dbReference>
<keyword evidence="2" id="KW-0677">Repeat</keyword>
<gene>
    <name evidence="4" type="ORF">JZ751_011057</name>
</gene>
<dbReference type="PANTHER" id="PTHR48051:SF35">
    <property type="entry name" value="LEUCINE-RICH REPEAT-CONTAINING PROTEIN 27"/>
    <property type="match status" value="1"/>
</dbReference>
<organism evidence="4 5">
    <name type="scientific">Albula glossodonta</name>
    <name type="common">roundjaw bonefish</name>
    <dbReference type="NCBI Taxonomy" id="121402"/>
    <lineage>
        <taxon>Eukaryota</taxon>
        <taxon>Metazoa</taxon>
        <taxon>Chordata</taxon>
        <taxon>Craniata</taxon>
        <taxon>Vertebrata</taxon>
        <taxon>Euteleostomi</taxon>
        <taxon>Actinopterygii</taxon>
        <taxon>Neopterygii</taxon>
        <taxon>Teleostei</taxon>
        <taxon>Albuliformes</taxon>
        <taxon>Albulidae</taxon>
        <taxon>Albula</taxon>
    </lineage>
</organism>
<evidence type="ECO:0000313" key="4">
    <source>
        <dbReference type="EMBL" id="KAG9344388.1"/>
    </source>
</evidence>
<evidence type="ECO:0000256" key="3">
    <source>
        <dbReference type="SAM" id="MobiDB-lite"/>
    </source>
</evidence>
<dbReference type="AlphaFoldDB" id="A0A8T2P477"/>
<feature type="region of interest" description="Disordered" evidence="3">
    <location>
        <begin position="470"/>
        <end position="492"/>
    </location>
</feature>
<proteinExistence type="predicted"/>
<dbReference type="EMBL" id="JAFBMS010000020">
    <property type="protein sequence ID" value="KAG9344388.1"/>
    <property type="molecule type" value="Genomic_DNA"/>
</dbReference>
<evidence type="ECO:0000313" key="5">
    <source>
        <dbReference type="Proteomes" id="UP000824540"/>
    </source>
</evidence>
<reference evidence="4" key="1">
    <citation type="thesis" date="2021" institute="BYU ScholarsArchive" country="Provo, UT, USA">
        <title>Applications of and Algorithms for Genome Assembly and Genomic Analyses with an Emphasis on Marine Teleosts.</title>
        <authorList>
            <person name="Pickett B.D."/>
        </authorList>
    </citation>
    <scope>NUCLEOTIDE SEQUENCE</scope>
    <source>
        <strain evidence="4">HI-2016</strain>
    </source>
</reference>
<name>A0A8T2P477_9TELE</name>
<sequence>MASSEQNSSPLRLCSTSGDTAVKQPLGVPVESAKETQIAQEVPADTLCLSRRRLNHIEGSILNISTIKHLYLEGNEISILPGTLFSSLPNMVWLDLRNNQIGQLPAEVGQHRCLKTMLLEGNPITKLPLELGNLITLRALSLRRCPIVFPPQDIISKGVQCILQFLRRSLAERPVSRKNTLPEVPPIERLQLSSLDCPEEGVDTDELQRFEELKLRMMQMERVEFGQEVPSPSCPPNCRVVQDRRNTCDYILSSVKRKKEQAKGMFPHLSPCDVQYRKGSEERKVTAMRELKEKQALFEQQRKDHELLREWRSKARIKQERGAPRSGRWSGEKERLRRAPYATDIPRNMEDNNEYTMHNKPQLEQRQSPVRSVNALEEIRMARERDLEQRIQTHVHMMQERCRRTRDQGGNQMKALHQDTEKQGCCNCLGGGDGVIPCPGVASRALKEKGEGSEAEAIVALAAGIEQRQPGHLTQETWRLRRRSCGPAPGSR</sequence>
<feature type="compositionally biased region" description="Polar residues" evidence="3">
    <location>
        <begin position="1"/>
        <end position="19"/>
    </location>
</feature>
<feature type="region of interest" description="Disordered" evidence="3">
    <location>
        <begin position="1"/>
        <end position="20"/>
    </location>
</feature>
<dbReference type="SUPFAM" id="SSF52058">
    <property type="entry name" value="L domain-like"/>
    <property type="match status" value="1"/>
</dbReference>
<evidence type="ECO:0008006" key="6">
    <source>
        <dbReference type="Google" id="ProtNLM"/>
    </source>
</evidence>
<dbReference type="GO" id="GO:0005737">
    <property type="term" value="C:cytoplasm"/>
    <property type="evidence" value="ECO:0007669"/>
    <property type="project" value="TreeGrafter"/>
</dbReference>
<dbReference type="InterPro" id="IPR001611">
    <property type="entry name" value="Leu-rich_rpt"/>
</dbReference>
<dbReference type="InterPro" id="IPR050216">
    <property type="entry name" value="LRR_domain-containing"/>
</dbReference>
<evidence type="ECO:0000256" key="1">
    <source>
        <dbReference type="ARBA" id="ARBA00022614"/>
    </source>
</evidence>
<comment type="caution">
    <text evidence="4">The sequence shown here is derived from an EMBL/GenBank/DDBJ whole genome shotgun (WGS) entry which is preliminary data.</text>
</comment>
<dbReference type="OrthoDB" id="2021138at2759"/>
<dbReference type="Gene3D" id="3.80.10.10">
    <property type="entry name" value="Ribonuclease Inhibitor"/>
    <property type="match status" value="1"/>
</dbReference>
<evidence type="ECO:0000256" key="2">
    <source>
        <dbReference type="ARBA" id="ARBA00022737"/>
    </source>
</evidence>
<dbReference type="SMART" id="SM00369">
    <property type="entry name" value="LRR_TYP"/>
    <property type="match status" value="2"/>
</dbReference>
<accession>A0A8T2P477</accession>
<keyword evidence="1" id="KW-0433">Leucine-rich repeat</keyword>